<evidence type="ECO:0000256" key="2">
    <source>
        <dbReference type="RuleBase" id="RU000384"/>
    </source>
</evidence>
<reference evidence="4 5" key="1">
    <citation type="submission" date="2019-03" db="EMBL/GenBank/DDBJ databases">
        <title>Single cell metagenomics reveals metabolic interactions within the superorganism composed of flagellate Streblomastix strix and complex community of Bacteroidetes bacteria on its surface.</title>
        <authorList>
            <person name="Treitli S.C."/>
            <person name="Kolisko M."/>
            <person name="Husnik F."/>
            <person name="Keeling P."/>
            <person name="Hampl V."/>
        </authorList>
    </citation>
    <scope>NUCLEOTIDE SEQUENCE [LARGE SCALE GENOMIC DNA]</scope>
    <source>
        <strain evidence="4">ST1C</strain>
    </source>
</reference>
<dbReference type="Proteomes" id="UP000324800">
    <property type="component" value="Unassembled WGS sequence"/>
</dbReference>
<dbReference type="PROSITE" id="PS51987">
    <property type="entry name" value="GS_CATALYTIC"/>
    <property type="match status" value="1"/>
</dbReference>
<proteinExistence type="inferred from homology"/>
<dbReference type="InterPro" id="IPR052725">
    <property type="entry name" value="GS_Type-3"/>
</dbReference>
<dbReference type="InterPro" id="IPR008146">
    <property type="entry name" value="Gln_synth_cat_dom"/>
</dbReference>
<comment type="caution">
    <text evidence="4">The sequence shown here is derived from an EMBL/GenBank/DDBJ whole genome shotgun (WGS) entry which is preliminary data.</text>
</comment>
<dbReference type="PANTHER" id="PTHR42974">
    <property type="entry name" value="GLUTAMINE SYNTHETASE"/>
    <property type="match status" value="1"/>
</dbReference>
<evidence type="ECO:0000313" key="5">
    <source>
        <dbReference type="Proteomes" id="UP000324800"/>
    </source>
</evidence>
<name>A0A5J4TCU0_9EUKA</name>
<dbReference type="InterPro" id="IPR027303">
    <property type="entry name" value="Gln_synth_gly_rich_site"/>
</dbReference>
<organism evidence="4 5">
    <name type="scientific">Streblomastix strix</name>
    <dbReference type="NCBI Taxonomy" id="222440"/>
    <lineage>
        <taxon>Eukaryota</taxon>
        <taxon>Metamonada</taxon>
        <taxon>Preaxostyla</taxon>
        <taxon>Oxymonadida</taxon>
        <taxon>Streblomastigidae</taxon>
        <taxon>Streblomastix</taxon>
    </lineage>
</organism>
<protein>
    <submittedName>
        <fullName evidence="4">Glutamine synthetase</fullName>
    </submittedName>
</protein>
<dbReference type="Gene3D" id="1.20.120.1560">
    <property type="match status" value="1"/>
</dbReference>
<dbReference type="InterPro" id="IPR040577">
    <property type="entry name" value="Gln-synt_C"/>
</dbReference>
<dbReference type="SMART" id="SM01230">
    <property type="entry name" value="Gln-synt_C"/>
    <property type="match status" value="1"/>
</dbReference>
<dbReference type="PROSITE" id="PS00181">
    <property type="entry name" value="GLNA_ATP"/>
    <property type="match status" value="1"/>
</dbReference>
<accession>A0A5J4TCU0</accession>
<feature type="domain" description="GS catalytic" evidence="3">
    <location>
        <begin position="1"/>
        <end position="328"/>
    </location>
</feature>
<dbReference type="InterPro" id="IPR014746">
    <property type="entry name" value="Gln_synth/guanido_kin_cat_dom"/>
</dbReference>
<dbReference type="EMBL" id="SNRW01033635">
    <property type="protein sequence ID" value="KAA6356037.1"/>
    <property type="molecule type" value="Genomic_DNA"/>
</dbReference>
<dbReference type="OrthoDB" id="415358at2759"/>
<dbReference type="GO" id="GO:0004356">
    <property type="term" value="F:glutamine synthetase activity"/>
    <property type="evidence" value="ECO:0007669"/>
    <property type="project" value="InterPro"/>
</dbReference>
<dbReference type="PANTHER" id="PTHR42974:SF1">
    <property type="entry name" value="TYPE-3 GLUTAMINE SYNTHETASE"/>
    <property type="match status" value="1"/>
</dbReference>
<dbReference type="Gene3D" id="3.30.590.10">
    <property type="entry name" value="Glutamine synthetase/guanido kinase, catalytic domain"/>
    <property type="match status" value="1"/>
</dbReference>
<comment type="similarity">
    <text evidence="1 2">Belongs to the glutamine synthetase family.</text>
</comment>
<dbReference type="Pfam" id="PF00120">
    <property type="entry name" value="Gln-synt_C"/>
    <property type="match status" value="1"/>
</dbReference>
<feature type="non-terminal residue" evidence="4">
    <location>
        <position position="393"/>
    </location>
</feature>
<evidence type="ECO:0000313" key="4">
    <source>
        <dbReference type="EMBL" id="KAA6356037.1"/>
    </source>
</evidence>
<evidence type="ECO:0000259" key="3">
    <source>
        <dbReference type="PROSITE" id="PS51987"/>
    </source>
</evidence>
<dbReference type="SUPFAM" id="SSF55931">
    <property type="entry name" value="Glutamine synthetase/guanido kinase"/>
    <property type="match status" value="1"/>
</dbReference>
<dbReference type="Pfam" id="PF18318">
    <property type="entry name" value="Gln-synt_C-ter"/>
    <property type="match status" value="1"/>
</dbReference>
<sequence length="393" mass="43285">AKTKHNEVAPSQHELALVYETVNIASDHNQMVMEVMRQVAKRNGFACLLHEKPFAGLNGSGKHNNFSISTDTGYNLFKPRPASEDDSLFILSILALLRSVDVYGDLLRMASASASNDQRLGGFEAPPSILSVFLGEAVTNQLLESVKGIVHKDNNRSSIEIVPALPDLEFDDSDRNRTSPMAFTGNKFEFRMVGSSQSIARVNTFLNIVIADSFEMFAQRLEAAKDFEAEKKALISEMFAKHIKIVFNGNNYSKEWQQEAQSRGIPIITNTVDALEAFIADKNVQLFENLNVMTKAECQSGYEVELGSYAKTISIESATLVHMVKREVIPVVTAELGKLAQSITQIESAGLKNSKLRDGLEKLNNLSICIIEKLEALEGAIQGRNASNKAKQA</sequence>
<evidence type="ECO:0000256" key="1">
    <source>
        <dbReference type="PROSITE-ProRule" id="PRU01331"/>
    </source>
</evidence>
<feature type="non-terminal residue" evidence="4">
    <location>
        <position position="1"/>
    </location>
</feature>
<dbReference type="AlphaFoldDB" id="A0A5J4TCU0"/>
<gene>
    <name evidence="4" type="ORF">EZS28_048436</name>
</gene>